<accession>A0AAV3ULK7</accession>
<reference evidence="1 2" key="1">
    <citation type="journal article" date="2019" name="Int. J. Syst. Evol. Microbiol.">
        <title>The Global Catalogue of Microorganisms (GCM) 10K type strain sequencing project: providing services to taxonomists for standard genome sequencing and annotation.</title>
        <authorList>
            <consortium name="The Broad Institute Genomics Platform"/>
            <consortium name="The Broad Institute Genome Sequencing Center for Infectious Disease"/>
            <person name="Wu L."/>
            <person name="Ma J."/>
        </authorList>
    </citation>
    <scope>NUCLEOTIDE SEQUENCE [LARGE SCALE GENOMIC DNA]</scope>
    <source>
        <strain evidence="1 2">JCM 17504</strain>
    </source>
</reference>
<comment type="caution">
    <text evidence="1">The sequence shown here is derived from an EMBL/GenBank/DDBJ whole genome shotgun (WGS) entry which is preliminary data.</text>
</comment>
<dbReference type="Proteomes" id="UP001501729">
    <property type="component" value="Unassembled WGS sequence"/>
</dbReference>
<organism evidence="1 2">
    <name type="scientific">Haladaptatus pallidirubidus</name>
    <dbReference type="NCBI Taxonomy" id="1008152"/>
    <lineage>
        <taxon>Archaea</taxon>
        <taxon>Methanobacteriati</taxon>
        <taxon>Methanobacteriota</taxon>
        <taxon>Stenosarchaea group</taxon>
        <taxon>Halobacteria</taxon>
        <taxon>Halobacteriales</taxon>
        <taxon>Haladaptataceae</taxon>
        <taxon>Haladaptatus</taxon>
    </lineage>
</organism>
<name>A0AAV3ULK7_9EURY</name>
<proteinExistence type="predicted"/>
<dbReference type="AlphaFoldDB" id="A0AAV3ULK7"/>
<evidence type="ECO:0000313" key="1">
    <source>
        <dbReference type="EMBL" id="GAA5057167.1"/>
    </source>
</evidence>
<keyword evidence="2" id="KW-1185">Reference proteome</keyword>
<sequence>MVVPPNVWFGCLNDVFEVVREEKGTAVELAIYSVQMHARFSCYYPRAARDN</sequence>
<evidence type="ECO:0000313" key="2">
    <source>
        <dbReference type="Proteomes" id="UP001501729"/>
    </source>
</evidence>
<evidence type="ECO:0008006" key="3">
    <source>
        <dbReference type="Google" id="ProtNLM"/>
    </source>
</evidence>
<protein>
    <recommendedName>
        <fullName evidence="3">Transposase</fullName>
    </recommendedName>
</protein>
<gene>
    <name evidence="1" type="ORF">GCM10025751_38850</name>
</gene>
<dbReference type="EMBL" id="BAABKX010000015">
    <property type="protein sequence ID" value="GAA5057167.1"/>
    <property type="molecule type" value="Genomic_DNA"/>
</dbReference>